<evidence type="ECO:0000256" key="2">
    <source>
        <dbReference type="ARBA" id="ARBA00004442"/>
    </source>
</evidence>
<dbReference type="InterPro" id="IPR032109">
    <property type="entry name" value="Big_3_5"/>
</dbReference>
<dbReference type="Gene3D" id="3.30.1910.20">
    <property type="entry name" value="asparaginyl-tRNA synthetase, N-terminal domain"/>
    <property type="match status" value="1"/>
</dbReference>
<dbReference type="InterPro" id="IPR012334">
    <property type="entry name" value="Pectin_lyas_fold"/>
</dbReference>
<keyword evidence="6" id="KW-0472">Membrane</keyword>
<organism evidence="10 11">
    <name type="scientific">Methanobacterium bryantii</name>
    <dbReference type="NCBI Taxonomy" id="2161"/>
    <lineage>
        <taxon>Archaea</taxon>
        <taxon>Methanobacteriati</taxon>
        <taxon>Methanobacteriota</taxon>
        <taxon>Methanomada group</taxon>
        <taxon>Methanobacteria</taxon>
        <taxon>Methanobacteriales</taxon>
        <taxon>Methanobacteriaceae</taxon>
        <taxon>Methanobacterium</taxon>
    </lineage>
</organism>
<feature type="non-terminal residue" evidence="10">
    <location>
        <position position="1"/>
    </location>
</feature>
<dbReference type="SUPFAM" id="SSF51126">
    <property type="entry name" value="Pectin lyase-like"/>
    <property type="match status" value="3"/>
</dbReference>
<comment type="subcellular location">
    <subcellularLocation>
        <location evidence="1">Cell envelope</location>
    </subcellularLocation>
    <subcellularLocation>
        <location evidence="2">Cell outer membrane</location>
    </subcellularLocation>
    <subcellularLocation>
        <location evidence="3">Secreted</location>
    </subcellularLocation>
</comment>
<dbReference type="InterPro" id="IPR011050">
    <property type="entry name" value="Pectin_lyase_fold/virulence"/>
</dbReference>
<evidence type="ECO:0000256" key="7">
    <source>
        <dbReference type="ARBA" id="ARBA00023237"/>
    </source>
</evidence>
<evidence type="ECO:0000256" key="3">
    <source>
        <dbReference type="ARBA" id="ARBA00004613"/>
    </source>
</evidence>
<evidence type="ECO:0000313" key="10">
    <source>
        <dbReference type="EMBL" id="PAV04649.1"/>
    </source>
</evidence>
<accession>A0A2A2H5E5</accession>
<dbReference type="PANTHER" id="PTHR11319:SF35">
    <property type="entry name" value="OUTER MEMBRANE PROTEIN PMPC-RELATED"/>
    <property type="match status" value="1"/>
</dbReference>
<sequence>IKADSIVKLLNLTLINGKAVNGGTIVNEGNLSIADCIFEKNYATSYGGVIRSNSGNLTISNSKFNNNSAASYGGVIHSISTLVNISNSSFTNNKAGSGGGALYINGIQTANSTVTNSYFANNSVESDWGTAGSICIAYGSLINNTIINSTVSGSSGEGGAVYISVNSYLKNNTMINCSAVNGNYIYAGSSFNAKVTFNDATITNPKATVTATVTDDMGHPVYGGNIDFYTNGILLGTANVINGTATLKYTKLLENNGLYKLNGTSYYFINNLSNITNGTLTVNIDRTPKEVYVSTTGSDDTGEGSVSKPYLTISKAIHEAFSTSYYPIVHILEGTYSGDGNTNMSFTDIGVLSLIGEKYNKTIIDGGLVNWIFNFGQYTQVNMVNLTIQNANATDYSYPVLDVVSDLNMADCIFRNNYGIVPIIYAGDYGSKVTIKNLIFKDNQVSGAYYGPCFVYAGELDNCHFINNSNIGTSTGAMFGGALYSYNLTVRNSEFIDNSNQGTAGALFVNGPLTSINNTYSGNYAKEYGGALQAGTMASVNDTFCNNTALISGGAVFANGNITNATFRNNTAGTYGGALCSSGGLNLHNCAFNNNKAGTNGNDIYLTGSAKVGAVNLTFESLNSSVISNILKAYLTDSEGNIISGGTVTFYISGKNIGTAEVINGMAKISCMGFSNGIYEITGNYSLSDNVAVKSAVLNISAEIINSLDLYISPEGSDETGDGTEGNPYATIAKALSEGLEKTQNLTIHLLTGTYTGSGNLNLTLPNGVNLTIDGAGVNKTFLDGQKVNWAFTKGSGDGLIKLTNLTITNALAPSSSYAATGYGIVENYGKMLIENCAFINNNMTSVVNQRGGNITVKNTYFYNNTASQNGGAFANFGDAVIDNCLFVANSCGNYGSAIFNAYFQQSNAATLLVTNTIIRDTITTKSNGGAVYLGGISTFKNCYFTNNTIFDIYTSESSGQPYVTMINTTFYNSTGFGAYGGTHWSIYNSSFANLSKAINFVSSYNIIIDGCLFNNPLGLIIQGSSNAAYNTTISNSAILNKLTAGNGLYYLDNNWWGNNSKPTILPYLTNTPTVVLNKWIIMSLTSNNAPGLSQIINLAIKSTDGNKIYDYDVSKIPIPSEDKEFVFEVSNGTITPNSGNTTAQGINATYRHNQYGNQTINAVFNRSTVSLDIELYQLNTITTIILSNSTGRQGNVLVLTADVVEADSGSPVNDGEVEFFLGTRSIGKANVHNGRATLNWSIDQDKGDYQINVRYNGTDSYIFSENSAMFSVTSVNTTTTANLSNSSVKYGDRVNVTAV</sequence>
<keyword evidence="11" id="KW-1185">Reference proteome</keyword>
<dbReference type="Pfam" id="PF16640">
    <property type="entry name" value="Big_3_5"/>
    <property type="match status" value="1"/>
</dbReference>
<evidence type="ECO:0000259" key="9">
    <source>
        <dbReference type="Pfam" id="PF16640"/>
    </source>
</evidence>
<feature type="domain" description="Right handed beta helix" evidence="8">
    <location>
        <begin position="797"/>
        <end position="961"/>
    </location>
</feature>
<dbReference type="Proteomes" id="UP000217784">
    <property type="component" value="Unassembled WGS sequence"/>
</dbReference>
<dbReference type="NCBIfam" id="TIGR01376">
    <property type="entry name" value="POMP_repeat"/>
    <property type="match status" value="1"/>
</dbReference>
<reference evidence="10 11" key="1">
    <citation type="journal article" date="2017" name="BMC Genomics">
        <title>Genomic analysis of methanogenic archaea reveals a shift towards energy conservation.</title>
        <authorList>
            <person name="Gilmore S.P."/>
            <person name="Henske J.K."/>
            <person name="Sexton J.A."/>
            <person name="Solomon K.V."/>
            <person name="Seppala S."/>
            <person name="Yoo J.I."/>
            <person name="Huyett L.M."/>
            <person name="Pressman A."/>
            <person name="Cogan J.Z."/>
            <person name="Kivenson V."/>
            <person name="Peng X."/>
            <person name="Tan Y."/>
            <person name="Valentine D.L."/>
            <person name="O'Malley M.A."/>
        </authorList>
    </citation>
    <scope>NUCLEOTIDE SEQUENCE [LARGE SCALE GENOMIC DNA]</scope>
    <source>
        <strain evidence="10 11">M.o.H.</strain>
    </source>
</reference>
<evidence type="ECO:0000256" key="1">
    <source>
        <dbReference type="ARBA" id="ARBA00004196"/>
    </source>
</evidence>
<feature type="non-terminal residue" evidence="10">
    <location>
        <position position="1300"/>
    </location>
</feature>
<proteinExistence type="predicted"/>
<evidence type="ECO:0000256" key="5">
    <source>
        <dbReference type="ARBA" id="ARBA00022729"/>
    </source>
</evidence>
<evidence type="ECO:0000256" key="4">
    <source>
        <dbReference type="ARBA" id="ARBA00022525"/>
    </source>
</evidence>
<evidence type="ECO:0000259" key="8">
    <source>
        <dbReference type="Pfam" id="PF13229"/>
    </source>
</evidence>
<dbReference type="EMBL" id="LMVM01000016">
    <property type="protein sequence ID" value="PAV04649.1"/>
    <property type="molecule type" value="Genomic_DNA"/>
</dbReference>
<keyword evidence="7" id="KW-0998">Cell outer membrane</keyword>
<dbReference type="InterPro" id="IPR039448">
    <property type="entry name" value="Beta_helix"/>
</dbReference>
<feature type="domain" description="Bacterial Ig-like" evidence="9">
    <location>
        <begin position="1188"/>
        <end position="1269"/>
    </location>
</feature>
<gene>
    <name evidence="10" type="ORF">ASJ80_10055</name>
</gene>
<dbReference type="Gene3D" id="2.160.20.10">
    <property type="entry name" value="Single-stranded right-handed beta-helix, Pectin lyase-like"/>
    <property type="match status" value="1"/>
</dbReference>
<protein>
    <submittedName>
        <fullName evidence="10">Uncharacterized protein</fullName>
    </submittedName>
</protein>
<dbReference type="Gene3D" id="2.60.40.10">
    <property type="entry name" value="Immunoglobulins"/>
    <property type="match status" value="3"/>
</dbReference>
<dbReference type="InterPro" id="IPR013783">
    <property type="entry name" value="Ig-like_fold"/>
</dbReference>
<dbReference type="PANTHER" id="PTHR11319">
    <property type="entry name" value="G PROTEIN-COUPLED RECEPTOR-RELATED"/>
    <property type="match status" value="1"/>
</dbReference>
<dbReference type="GO" id="GO:0005576">
    <property type="term" value="C:extracellular region"/>
    <property type="evidence" value="ECO:0007669"/>
    <property type="project" value="UniProtKB-SubCell"/>
</dbReference>
<evidence type="ECO:0000256" key="6">
    <source>
        <dbReference type="ARBA" id="ARBA00023136"/>
    </source>
</evidence>
<keyword evidence="5" id="KW-0732">Signal</keyword>
<comment type="caution">
    <text evidence="10">The sequence shown here is derived from an EMBL/GenBank/DDBJ whole genome shotgun (WGS) entry which is preliminary data.</text>
</comment>
<dbReference type="InterPro" id="IPR003368">
    <property type="entry name" value="POMP_repeat"/>
</dbReference>
<keyword evidence="4" id="KW-0964">Secreted</keyword>
<name>A0A2A2H5E5_METBR</name>
<dbReference type="Pfam" id="PF13229">
    <property type="entry name" value="Beta_helix"/>
    <property type="match status" value="1"/>
</dbReference>
<evidence type="ECO:0000313" key="11">
    <source>
        <dbReference type="Proteomes" id="UP000217784"/>
    </source>
</evidence>
<dbReference type="InterPro" id="IPR006626">
    <property type="entry name" value="PbH1"/>
</dbReference>
<dbReference type="SMART" id="SM00710">
    <property type="entry name" value="PbH1"/>
    <property type="match status" value="15"/>
</dbReference>